<dbReference type="InterPro" id="IPR004217">
    <property type="entry name" value="Tim10-like"/>
</dbReference>
<comment type="domain">
    <text evidence="8">The twin CX3C motif contains 4 conserved Cys residues that form 2 disulfide bonds in the mitochondrial intermembrane space.</text>
</comment>
<comment type="subunit">
    <text evidence="8">Heterohexamer.</text>
</comment>
<comment type="function">
    <text evidence="8">Mitochondrial intermembrane chaperone that participates in the import and insertion of some multi-pass transmembrane proteins into the mitochondrial inner membrane. Also required for the transfer of beta-barrel precursors from the TOM complex to the sorting and assembly machinery (SAM complex) of the outer membrane. Acts as a chaperone-like protein that protects the hydrophobic precursors from aggregation and guide them through the mitochondrial intermembrane space.</text>
</comment>
<keyword evidence="4 8" id="KW-0653">Protein transport</keyword>
<evidence type="ECO:0000313" key="10">
    <source>
        <dbReference type="EMBL" id="CAB9526045.1"/>
    </source>
</evidence>
<evidence type="ECO:0000256" key="4">
    <source>
        <dbReference type="ARBA" id="ARBA00022927"/>
    </source>
</evidence>
<accession>A0A9N8HVA3</accession>
<evidence type="ECO:0000256" key="8">
    <source>
        <dbReference type="RuleBase" id="RU367043"/>
    </source>
</evidence>
<dbReference type="InterPro" id="IPR035427">
    <property type="entry name" value="Tim10-like_dom_sf"/>
</dbReference>
<comment type="subcellular location">
    <subcellularLocation>
        <location evidence="8">Mitochondrion inner membrane</location>
        <topology evidence="8">Peripheral membrane protein</topology>
        <orientation evidence="8">Intermembrane side</orientation>
    </subcellularLocation>
</comment>
<keyword evidence="3" id="KW-0862">Zinc</keyword>
<dbReference type="SUPFAM" id="SSF144122">
    <property type="entry name" value="Tim10-like"/>
    <property type="match status" value="1"/>
</dbReference>
<evidence type="ECO:0000313" key="11">
    <source>
        <dbReference type="Proteomes" id="UP001153069"/>
    </source>
</evidence>
<dbReference type="AlphaFoldDB" id="A0A9N8HVA3"/>
<evidence type="ECO:0000259" key="9">
    <source>
        <dbReference type="Pfam" id="PF02953"/>
    </source>
</evidence>
<keyword evidence="2" id="KW-0479">Metal-binding</keyword>
<dbReference type="Proteomes" id="UP001153069">
    <property type="component" value="Unassembled WGS sequence"/>
</dbReference>
<dbReference type="Gene3D" id="1.10.287.810">
    <property type="entry name" value="Mitochondrial import inner membrane translocase subunit tim13 like domains"/>
    <property type="match status" value="1"/>
</dbReference>
<keyword evidence="1 8" id="KW-0813">Transport</keyword>
<evidence type="ECO:0000256" key="3">
    <source>
        <dbReference type="ARBA" id="ARBA00022833"/>
    </source>
</evidence>
<comment type="caution">
    <text evidence="10">The sequence shown here is derived from an EMBL/GenBank/DDBJ whole genome shotgun (WGS) entry which is preliminary data.</text>
</comment>
<evidence type="ECO:0000256" key="5">
    <source>
        <dbReference type="ARBA" id="ARBA00023010"/>
    </source>
</evidence>
<protein>
    <recommendedName>
        <fullName evidence="8">Mitochondrial import inner membrane translocase subunit</fullName>
    </recommendedName>
</protein>
<dbReference type="OrthoDB" id="1551503at2759"/>
<keyword evidence="5 8" id="KW-0811">Translocation</keyword>
<feature type="domain" description="Tim10-like" evidence="9">
    <location>
        <begin position="17"/>
        <end position="79"/>
    </location>
</feature>
<name>A0A9N8HVA3_9STRA</name>
<evidence type="ECO:0000256" key="2">
    <source>
        <dbReference type="ARBA" id="ARBA00022723"/>
    </source>
</evidence>
<reference evidence="10" key="1">
    <citation type="submission" date="2020-06" db="EMBL/GenBank/DDBJ databases">
        <authorList>
            <consortium name="Plant Systems Biology data submission"/>
        </authorList>
    </citation>
    <scope>NUCLEOTIDE SEQUENCE</scope>
    <source>
        <strain evidence="10">D6</strain>
    </source>
</reference>
<dbReference type="InterPro" id="IPR050673">
    <property type="entry name" value="Mito_inner_translocase_sub"/>
</dbReference>
<keyword evidence="8" id="KW-0999">Mitochondrion inner membrane</keyword>
<keyword evidence="7 8" id="KW-1015">Disulfide bond</keyword>
<dbReference type="EMBL" id="CAICTM010001766">
    <property type="protein sequence ID" value="CAB9526045.1"/>
    <property type="molecule type" value="Genomic_DNA"/>
</dbReference>
<keyword evidence="8" id="KW-0143">Chaperone</keyword>
<evidence type="ECO:0000256" key="6">
    <source>
        <dbReference type="ARBA" id="ARBA00023128"/>
    </source>
</evidence>
<keyword evidence="6 8" id="KW-0496">Mitochondrion</keyword>
<comment type="similarity">
    <text evidence="8">Belongs to the small Tim family.</text>
</comment>
<sequence>MENVQNLPPHQQQQFMQKLEQAQMTDSLTMYNNLVERCFEACSYSFRSKTLEKYETSCMENCASRYIKMAQRVGLRFQEHQAMQQQQQQPK</sequence>
<dbReference type="GO" id="GO:0015031">
    <property type="term" value="P:protein transport"/>
    <property type="evidence" value="ECO:0007669"/>
    <property type="project" value="UniProtKB-KW"/>
</dbReference>
<dbReference type="Pfam" id="PF02953">
    <property type="entry name" value="zf-Tim10_DDP"/>
    <property type="match status" value="1"/>
</dbReference>
<proteinExistence type="inferred from homology"/>
<evidence type="ECO:0000256" key="7">
    <source>
        <dbReference type="ARBA" id="ARBA00023157"/>
    </source>
</evidence>
<organism evidence="10 11">
    <name type="scientific">Seminavis robusta</name>
    <dbReference type="NCBI Taxonomy" id="568900"/>
    <lineage>
        <taxon>Eukaryota</taxon>
        <taxon>Sar</taxon>
        <taxon>Stramenopiles</taxon>
        <taxon>Ochrophyta</taxon>
        <taxon>Bacillariophyta</taxon>
        <taxon>Bacillariophyceae</taxon>
        <taxon>Bacillariophycidae</taxon>
        <taxon>Naviculales</taxon>
        <taxon>Naviculaceae</taxon>
        <taxon>Seminavis</taxon>
    </lineage>
</organism>
<gene>
    <name evidence="10" type="ORF">SEMRO_1768_G296390.1</name>
</gene>
<dbReference type="GO" id="GO:0046872">
    <property type="term" value="F:metal ion binding"/>
    <property type="evidence" value="ECO:0007669"/>
    <property type="project" value="UniProtKB-KW"/>
</dbReference>
<dbReference type="PANTHER" id="PTHR13172">
    <property type="entry name" value="MITOCHONDRIAL IMPORT INNER MEMBRANE TRANSLOCASE SUBUNIT TIM9B"/>
    <property type="match status" value="1"/>
</dbReference>
<dbReference type="GO" id="GO:0005743">
    <property type="term" value="C:mitochondrial inner membrane"/>
    <property type="evidence" value="ECO:0007669"/>
    <property type="project" value="UniProtKB-SubCell"/>
</dbReference>
<keyword evidence="8" id="KW-0472">Membrane</keyword>
<evidence type="ECO:0000256" key="1">
    <source>
        <dbReference type="ARBA" id="ARBA00022448"/>
    </source>
</evidence>
<keyword evidence="11" id="KW-1185">Reference proteome</keyword>